<name>A0ABN1ZMH5_9ACTN</name>
<proteinExistence type="predicted"/>
<dbReference type="Proteomes" id="UP001501470">
    <property type="component" value="Unassembled WGS sequence"/>
</dbReference>
<evidence type="ECO:0000313" key="3">
    <source>
        <dbReference type="Proteomes" id="UP001501470"/>
    </source>
</evidence>
<evidence type="ECO:0000313" key="2">
    <source>
        <dbReference type="EMBL" id="GAA1501155.1"/>
    </source>
</evidence>
<keyword evidence="1" id="KW-0472">Membrane</keyword>
<feature type="transmembrane region" description="Helical" evidence="1">
    <location>
        <begin position="155"/>
        <end position="173"/>
    </location>
</feature>
<feature type="transmembrane region" description="Helical" evidence="1">
    <location>
        <begin position="64"/>
        <end position="84"/>
    </location>
</feature>
<feature type="transmembrane region" description="Helical" evidence="1">
    <location>
        <begin position="116"/>
        <end position="135"/>
    </location>
</feature>
<feature type="transmembrane region" description="Helical" evidence="1">
    <location>
        <begin position="225"/>
        <end position="249"/>
    </location>
</feature>
<comment type="caution">
    <text evidence="2">The sequence shown here is derived from an EMBL/GenBank/DDBJ whole genome shotgun (WGS) entry which is preliminary data.</text>
</comment>
<organism evidence="2 3">
    <name type="scientific">Dactylosporangium maewongense</name>
    <dbReference type="NCBI Taxonomy" id="634393"/>
    <lineage>
        <taxon>Bacteria</taxon>
        <taxon>Bacillati</taxon>
        <taxon>Actinomycetota</taxon>
        <taxon>Actinomycetes</taxon>
        <taxon>Micromonosporales</taxon>
        <taxon>Micromonosporaceae</taxon>
        <taxon>Dactylosporangium</taxon>
    </lineage>
</organism>
<accession>A0ABN1ZMH5</accession>
<keyword evidence="3" id="KW-1185">Reference proteome</keyword>
<evidence type="ECO:0008006" key="4">
    <source>
        <dbReference type="Google" id="ProtNLM"/>
    </source>
</evidence>
<dbReference type="EMBL" id="BAAAQD010000001">
    <property type="protein sequence ID" value="GAA1501155.1"/>
    <property type="molecule type" value="Genomic_DNA"/>
</dbReference>
<protein>
    <recommendedName>
        <fullName evidence="4">ABC transporter permease</fullName>
    </recommendedName>
</protein>
<sequence length="254" mass="26500">MVSAFRWAVAAEVRKLLGLPTAWIGIVLGTLLAPVIVLLNAPYIRRGIDDGTITDTSDLGLQDLGVGLIGPMVLGVVIISSEYTNTGHDAPRARQLTATLAAVPGRLRLLAAKTTALVLVAATQAAVTAAAALTLTEALHGDRVSAPAPGRVAAAVLYWTLIALLSFAITLITRNGIVPLTFLIVNSTVVSVSYLLTKVTDAAAYLPDIVGAQMFLHTPDFPVRIAPLTAGLVMTAWIAALLAVGAALFHRRDT</sequence>
<feature type="transmembrane region" description="Helical" evidence="1">
    <location>
        <begin position="180"/>
        <end position="197"/>
    </location>
</feature>
<gene>
    <name evidence="2" type="ORF">GCM10009827_009390</name>
</gene>
<feature type="transmembrane region" description="Helical" evidence="1">
    <location>
        <begin position="21"/>
        <end position="44"/>
    </location>
</feature>
<reference evidence="2 3" key="1">
    <citation type="journal article" date="2019" name="Int. J. Syst. Evol. Microbiol.">
        <title>The Global Catalogue of Microorganisms (GCM) 10K type strain sequencing project: providing services to taxonomists for standard genome sequencing and annotation.</title>
        <authorList>
            <consortium name="The Broad Institute Genomics Platform"/>
            <consortium name="The Broad Institute Genome Sequencing Center for Infectious Disease"/>
            <person name="Wu L."/>
            <person name="Ma J."/>
        </authorList>
    </citation>
    <scope>NUCLEOTIDE SEQUENCE [LARGE SCALE GENOMIC DNA]</scope>
    <source>
        <strain evidence="2 3">JCM 15933</strain>
    </source>
</reference>
<keyword evidence="1" id="KW-0812">Transmembrane</keyword>
<keyword evidence="1" id="KW-1133">Transmembrane helix</keyword>
<evidence type="ECO:0000256" key="1">
    <source>
        <dbReference type="SAM" id="Phobius"/>
    </source>
</evidence>